<dbReference type="InterPro" id="IPR001611">
    <property type="entry name" value="Leu-rich_rpt"/>
</dbReference>
<evidence type="ECO:0000256" key="4">
    <source>
        <dbReference type="ARBA" id="ARBA00022729"/>
    </source>
</evidence>
<dbReference type="PANTHER" id="PTHR48061:SF2">
    <property type="entry name" value="RECEPTOR LIKE PROTEIN 30-LIKE"/>
    <property type="match status" value="1"/>
</dbReference>
<gene>
    <name evidence="11" type="ORF">ILEXP_LOCUS41973</name>
</gene>
<comment type="caution">
    <text evidence="11">The sequence shown here is derived from an EMBL/GenBank/DDBJ whole genome shotgun (WGS) entry which is preliminary data.</text>
</comment>
<accession>A0ABC8TSA5</accession>
<evidence type="ECO:0000256" key="1">
    <source>
        <dbReference type="ARBA" id="ARBA00004479"/>
    </source>
</evidence>
<dbReference type="Pfam" id="PF08263">
    <property type="entry name" value="LRRNT_2"/>
    <property type="match status" value="1"/>
</dbReference>
<reference evidence="11 12" key="1">
    <citation type="submission" date="2024-02" db="EMBL/GenBank/DDBJ databases">
        <authorList>
            <person name="Vignale AGUSTIN F."/>
            <person name="Sosa J E."/>
            <person name="Modenutti C."/>
        </authorList>
    </citation>
    <scope>NUCLEOTIDE SEQUENCE [LARGE SCALE GENOMIC DNA]</scope>
</reference>
<feature type="domain" description="Leucine-rich repeat-containing N-terminal plant-type" evidence="10">
    <location>
        <begin position="36"/>
        <end position="85"/>
    </location>
</feature>
<evidence type="ECO:0000256" key="3">
    <source>
        <dbReference type="ARBA" id="ARBA00022692"/>
    </source>
</evidence>
<comment type="subcellular location">
    <subcellularLocation>
        <location evidence="1">Membrane</location>
        <topology evidence="1">Single-pass type I membrane protein</topology>
    </subcellularLocation>
</comment>
<dbReference type="InterPro" id="IPR032675">
    <property type="entry name" value="LRR_dom_sf"/>
</dbReference>
<evidence type="ECO:0000256" key="8">
    <source>
        <dbReference type="ARBA" id="ARBA00023180"/>
    </source>
</evidence>
<keyword evidence="6" id="KW-1133">Transmembrane helix</keyword>
<organism evidence="11 12">
    <name type="scientific">Ilex paraguariensis</name>
    <name type="common">yerba mate</name>
    <dbReference type="NCBI Taxonomy" id="185542"/>
    <lineage>
        <taxon>Eukaryota</taxon>
        <taxon>Viridiplantae</taxon>
        <taxon>Streptophyta</taxon>
        <taxon>Embryophyta</taxon>
        <taxon>Tracheophyta</taxon>
        <taxon>Spermatophyta</taxon>
        <taxon>Magnoliopsida</taxon>
        <taxon>eudicotyledons</taxon>
        <taxon>Gunneridae</taxon>
        <taxon>Pentapetalae</taxon>
        <taxon>asterids</taxon>
        <taxon>campanulids</taxon>
        <taxon>Aquifoliales</taxon>
        <taxon>Aquifoliaceae</taxon>
        <taxon>Ilex</taxon>
    </lineage>
</organism>
<dbReference type="GO" id="GO:0016020">
    <property type="term" value="C:membrane"/>
    <property type="evidence" value="ECO:0007669"/>
    <property type="project" value="UniProtKB-SubCell"/>
</dbReference>
<dbReference type="AlphaFoldDB" id="A0ABC8TSA5"/>
<dbReference type="PANTHER" id="PTHR48061">
    <property type="entry name" value="LEUCINE-RICH REPEAT RECEPTOR PROTEIN KINASE EMS1-LIKE-RELATED"/>
    <property type="match status" value="1"/>
</dbReference>
<dbReference type="Pfam" id="PF13855">
    <property type="entry name" value="LRR_8"/>
    <property type="match status" value="1"/>
</dbReference>
<keyword evidence="3" id="KW-0812">Transmembrane</keyword>
<keyword evidence="8" id="KW-0325">Glycoprotein</keyword>
<feature type="chain" id="PRO_5044853198" description="Leucine-rich repeat-containing N-terminal plant-type domain-containing protein" evidence="9">
    <location>
        <begin position="18"/>
        <end position="383"/>
    </location>
</feature>
<protein>
    <recommendedName>
        <fullName evidence="10">Leucine-rich repeat-containing N-terminal plant-type domain-containing protein</fullName>
    </recommendedName>
</protein>
<evidence type="ECO:0000313" key="11">
    <source>
        <dbReference type="EMBL" id="CAK9172328.1"/>
    </source>
</evidence>
<feature type="signal peptide" evidence="9">
    <location>
        <begin position="1"/>
        <end position="17"/>
    </location>
</feature>
<evidence type="ECO:0000256" key="6">
    <source>
        <dbReference type="ARBA" id="ARBA00022989"/>
    </source>
</evidence>
<dbReference type="InterPro" id="IPR013210">
    <property type="entry name" value="LRR_N_plant-typ"/>
</dbReference>
<keyword evidence="4 9" id="KW-0732">Signal</keyword>
<evidence type="ECO:0000313" key="12">
    <source>
        <dbReference type="Proteomes" id="UP001642360"/>
    </source>
</evidence>
<name>A0ABC8TSA5_9AQUA</name>
<dbReference type="SUPFAM" id="SSF52058">
    <property type="entry name" value="L domain-like"/>
    <property type="match status" value="1"/>
</dbReference>
<proteinExistence type="predicted"/>
<evidence type="ECO:0000256" key="5">
    <source>
        <dbReference type="ARBA" id="ARBA00022737"/>
    </source>
</evidence>
<evidence type="ECO:0000256" key="2">
    <source>
        <dbReference type="ARBA" id="ARBA00022614"/>
    </source>
</evidence>
<sequence length="383" mass="42935">MRYLLLLLIFLLSSTSRQSILSSSSPLPKSQFLCLDHQRSALVQLRQDVLNHSSPPVTYEENSSMKVLQWDLESDCCSWEGVTCDAIPTEISRLTKLKSLDISTIPFCERPLNFDGPDFIRVYEFEELHRLKLEEPNLQMFVHNMNNLTELNLDNVDLSAQGPIHSSFSQLQSISHINLEVPNLAFLLLSSNLLNGVIYSSLFTLPSLQGLCLDNNHFSGQLEEFSNASSSELKCLYFNGNDLSGPIPKSISKLPRLVYLELAANNFYGTMKLDIFQSLRNLNSLDLSDNKLSIEGDNGSFMLPNLAALKLSRCNLTEVPKFLKNQVGLKTLNLSNNQIHGSVPSWIRNSGSLYELDLSQNAVDFLEQPLLDDSNQSKTVIDG</sequence>
<evidence type="ECO:0000259" key="10">
    <source>
        <dbReference type="Pfam" id="PF08263"/>
    </source>
</evidence>
<dbReference type="Pfam" id="PF00560">
    <property type="entry name" value="LRR_1"/>
    <property type="match status" value="1"/>
</dbReference>
<keyword evidence="12" id="KW-1185">Reference proteome</keyword>
<dbReference type="Proteomes" id="UP001642360">
    <property type="component" value="Unassembled WGS sequence"/>
</dbReference>
<evidence type="ECO:0000256" key="7">
    <source>
        <dbReference type="ARBA" id="ARBA00023136"/>
    </source>
</evidence>
<evidence type="ECO:0000256" key="9">
    <source>
        <dbReference type="SAM" id="SignalP"/>
    </source>
</evidence>
<keyword evidence="7" id="KW-0472">Membrane</keyword>
<keyword evidence="5" id="KW-0677">Repeat</keyword>
<feature type="non-terminal residue" evidence="11">
    <location>
        <position position="383"/>
    </location>
</feature>
<dbReference type="EMBL" id="CAUOFW020005954">
    <property type="protein sequence ID" value="CAK9172328.1"/>
    <property type="molecule type" value="Genomic_DNA"/>
</dbReference>
<dbReference type="InterPro" id="IPR046956">
    <property type="entry name" value="RLP23-like"/>
</dbReference>
<dbReference type="Gene3D" id="3.80.10.10">
    <property type="entry name" value="Ribonuclease Inhibitor"/>
    <property type="match status" value="3"/>
</dbReference>
<keyword evidence="2" id="KW-0433">Leucine-rich repeat</keyword>